<dbReference type="Gene3D" id="2.60.40.10">
    <property type="entry name" value="Immunoglobulins"/>
    <property type="match status" value="1"/>
</dbReference>
<evidence type="ECO:0000256" key="1">
    <source>
        <dbReference type="ARBA" id="ARBA00006188"/>
    </source>
</evidence>
<feature type="domain" description="Glucodextranase-like C-terminal" evidence="5">
    <location>
        <begin position="880"/>
        <end position="1092"/>
    </location>
</feature>
<dbReference type="SUPFAM" id="SSF74650">
    <property type="entry name" value="Galactose mutarotase-like"/>
    <property type="match status" value="1"/>
</dbReference>
<sequence length="1099" mass="118413">MPQHTRRTLLKTIGATAALGAAGTDVAAAVGAPSGGDSGYWTTGEQYGFGTVQDHAESDPSRVWYALTEGALTQVRFPRADLANVRTLDFLVVDSKSGYTARTHEVDRTDTDPVERSVEPSADDALLFEQTARDPDRGWQLTVEYAADPDGDAILADVSFNGRGNRYDVYAILDPACSNSAMGDAAQVVRTDGVHGTTGKGHEQSNGKGHTKNGPRNVLTARDTGANDDDAVILDDEGNPYNVALALDSRTGFEWATVDVVDGDVISSLLETGQVSTTHTQSSGNVALVGRLGSGVSNVTDTLALGFATESDQTRAREQAASALQRSFGYVRSRYAKTWRKYLDALDIPDSVRGDDVLESQYKMAAMVLKGVESKQYPGAGIASPSVPWGEAVQANKPQDYGYNYVWSRDLYQAYTALEAMGDVHSAKAATEYLYTVQQRENGFLPQNTYLDGRTRWGGEQMDNISFPAIMAYQLKRRHGLGFDDVDYDYEHVQRSADYVVANGPETAQERWEEESGLSPSTIAAEISGLTAAASLAADEGERTDALVYLALADHWQRHTEEWMATETGTDAHTNTPYYFRINDDRDPDDGASLSLNNGGPTLDERNVIDAGFLELVRLGVKPADNPVIQNSVEVVDETIRVETPSGPAFYRYNGDGYGEQGQNPDDAYPAGAPWSLDNAGQGRLWPIFSGERAEYELLADGALEPATLLRAMAGFANSGLMIPEQVWDREDPTAYGWAFGEGTGSATPLTWSMAQFIRLAHSLDVDAPVEQPAVTSQRYASGDLPEGPTLDVEFPPAIVSEQTVTVSVSTSGSEVVVKTPVETVHTSVDGAGEFAVEVDVTDGESRITVVASDGGDVTTAGTAVERKSVAYLDLGTEVATWEDPAGDDHGPGEYVYPTADVFVDGAFDFTSFGVYETESTYQFVTRIAGELLNPWGGNGLSIQTLQVYFCDPDASNGTTQARTDVNVTFEKPYQQRLFVEGFISPRVEAADGSVVSTDVTLEAYQTIDAFVVEVPKSVLGDLAGSELVPLLLCQDGYSDGRIRDVKKEVGGWHFGGGRDDDMDPNVIDLVTPDGISNADALAYSAREQATVPYLSIEE</sequence>
<proteinExistence type="inferred from homology"/>
<dbReference type="SUPFAM" id="SSF49344">
    <property type="entry name" value="CBD9-like"/>
    <property type="match status" value="1"/>
</dbReference>
<protein>
    <submittedName>
        <fullName evidence="6">Glucodextranase DOMON-like domain-containing protein</fullName>
    </submittedName>
</protein>
<comment type="caution">
    <text evidence="6">The sequence shown here is derived from an EMBL/GenBank/DDBJ whole genome shotgun (WGS) entry which is preliminary data.</text>
</comment>
<dbReference type="InterPro" id="IPR012341">
    <property type="entry name" value="6hp_glycosidase-like_sf"/>
</dbReference>
<dbReference type="InterPro" id="IPR015220">
    <property type="entry name" value="Glucodextranase_N"/>
</dbReference>
<reference evidence="6 7" key="1">
    <citation type="journal article" date="2019" name="Int. J. Syst. Evol. Microbiol.">
        <title>The Global Catalogue of Microorganisms (GCM) 10K type strain sequencing project: providing services to taxonomists for standard genome sequencing and annotation.</title>
        <authorList>
            <consortium name="The Broad Institute Genomics Platform"/>
            <consortium name="The Broad Institute Genome Sequencing Center for Infectious Disease"/>
            <person name="Wu L."/>
            <person name="Ma J."/>
        </authorList>
    </citation>
    <scope>NUCLEOTIDE SEQUENCE [LARGE SCALE GENOMIC DNA]</scope>
    <source>
        <strain evidence="6 7">XZGYJ-43</strain>
    </source>
</reference>
<dbReference type="CDD" id="cd09626">
    <property type="entry name" value="DOMON_glucodextranase_like"/>
    <property type="match status" value="1"/>
</dbReference>
<gene>
    <name evidence="6" type="ORF">ACFQJ9_09690</name>
</gene>
<dbReference type="Pfam" id="PF00723">
    <property type="entry name" value="Glyco_hydro_15"/>
    <property type="match status" value="1"/>
</dbReference>
<dbReference type="InterPro" id="IPR011613">
    <property type="entry name" value="GH15-like"/>
</dbReference>
<dbReference type="SUPFAM" id="SSF48208">
    <property type="entry name" value="Six-hairpin glycosidases"/>
    <property type="match status" value="1"/>
</dbReference>
<dbReference type="PROSITE" id="PS51318">
    <property type="entry name" value="TAT"/>
    <property type="match status" value="1"/>
</dbReference>
<evidence type="ECO:0000313" key="6">
    <source>
        <dbReference type="EMBL" id="MFC7199681.1"/>
    </source>
</evidence>
<dbReference type="GO" id="GO:0004553">
    <property type="term" value="F:hydrolase activity, hydrolyzing O-glycosyl compounds"/>
    <property type="evidence" value="ECO:0007669"/>
    <property type="project" value="UniProtKB-ARBA"/>
</dbReference>
<dbReference type="Gene3D" id="2.70.98.10">
    <property type="match status" value="1"/>
</dbReference>
<dbReference type="Gene3D" id="1.50.10.10">
    <property type="match status" value="1"/>
</dbReference>
<keyword evidence="7" id="KW-1185">Reference proteome</keyword>
<evidence type="ECO:0000259" key="3">
    <source>
        <dbReference type="Pfam" id="PF00723"/>
    </source>
</evidence>
<dbReference type="AlphaFoldDB" id="A0ABD5Z3A7"/>
<dbReference type="InterPro" id="IPR014718">
    <property type="entry name" value="GH-type_carb-bd"/>
</dbReference>
<dbReference type="InterPro" id="IPR011013">
    <property type="entry name" value="Gal_mutarotase_sf_dom"/>
</dbReference>
<feature type="domain" description="Glucodextranase N-terminal" evidence="4">
    <location>
        <begin position="31"/>
        <end position="343"/>
    </location>
</feature>
<evidence type="ECO:0000259" key="5">
    <source>
        <dbReference type="Pfam" id="PF09985"/>
    </source>
</evidence>
<evidence type="ECO:0000259" key="4">
    <source>
        <dbReference type="Pfam" id="PF09137"/>
    </source>
</evidence>
<dbReference type="Pfam" id="PF09137">
    <property type="entry name" value="Glucodextran_N"/>
    <property type="match status" value="1"/>
</dbReference>
<accession>A0ABD5Z3A7</accession>
<dbReference type="EMBL" id="JBHTAR010000011">
    <property type="protein sequence ID" value="MFC7199681.1"/>
    <property type="molecule type" value="Genomic_DNA"/>
</dbReference>
<dbReference type="InterPro" id="IPR008928">
    <property type="entry name" value="6-hairpin_glycosidase_sf"/>
</dbReference>
<dbReference type="Proteomes" id="UP001596447">
    <property type="component" value="Unassembled WGS sequence"/>
</dbReference>
<evidence type="ECO:0000313" key="7">
    <source>
        <dbReference type="Proteomes" id="UP001596447"/>
    </source>
</evidence>
<dbReference type="InterPro" id="IPR013783">
    <property type="entry name" value="Ig-like_fold"/>
</dbReference>
<dbReference type="RefSeq" id="WP_279529608.1">
    <property type="nucleotide sequence ID" value="NZ_CP122312.1"/>
</dbReference>
<name>A0ABD5Z3A7_9EURY</name>
<evidence type="ECO:0000256" key="2">
    <source>
        <dbReference type="SAM" id="MobiDB-lite"/>
    </source>
</evidence>
<dbReference type="PANTHER" id="PTHR31616">
    <property type="entry name" value="TREHALASE"/>
    <property type="match status" value="1"/>
</dbReference>
<feature type="domain" description="GH15-like" evidence="3">
    <location>
        <begin position="366"/>
        <end position="761"/>
    </location>
</feature>
<comment type="similarity">
    <text evidence="1">Belongs to the glycosyl hydrolase 15 family.</text>
</comment>
<dbReference type="Pfam" id="PF09985">
    <property type="entry name" value="Glucodextran_C"/>
    <property type="match status" value="1"/>
</dbReference>
<dbReference type="InterPro" id="IPR019248">
    <property type="entry name" value="Glucodextran_C"/>
</dbReference>
<dbReference type="InterPro" id="IPR006311">
    <property type="entry name" value="TAT_signal"/>
</dbReference>
<feature type="region of interest" description="Disordered" evidence="2">
    <location>
        <begin position="193"/>
        <end position="223"/>
    </location>
</feature>
<organism evidence="6 7">
    <name type="scientific">Halospeciosus flavus</name>
    <dbReference type="NCBI Taxonomy" id="3032283"/>
    <lineage>
        <taxon>Archaea</taxon>
        <taxon>Methanobacteriati</taxon>
        <taxon>Methanobacteriota</taxon>
        <taxon>Stenosarchaea group</taxon>
        <taxon>Halobacteria</taxon>
        <taxon>Halobacteriales</taxon>
        <taxon>Halobacteriaceae</taxon>
        <taxon>Halospeciosus</taxon>
    </lineage>
</organism>
<dbReference type="PANTHER" id="PTHR31616:SF0">
    <property type="entry name" value="GLUCAN 1,4-ALPHA-GLUCOSIDASE"/>
    <property type="match status" value="1"/>
</dbReference>
<dbReference type="Gene3D" id="2.60.40.1190">
    <property type="match status" value="1"/>
</dbReference>